<dbReference type="InterPro" id="IPR014598">
    <property type="entry name" value="UCP035865"/>
</dbReference>
<sequence>MSTTRAALTDIDIRTLLRGATADERAVAAHKLCRAIDRQALTEDERLHAQEILRVMAVDAAELVRRALAVTLKNSPVLPRDVALKLARDVESVALPVLNFSPVFTDDDLAEIVRVGGPVRQVAIAKRPKLSDKVAGAIVDHGAEPAVETLCANDNAAVSERTLQRAIDRFEKSEQVLAAIAYRNALPMAVTERLIDMVGDQIRDHLLNTQMLSPELAVEIAIGAKERATIDLVDQAGRAGDPKAFAAHLNKAQRLTPSLLLRALAHGHMTFFECAVAELAGVPHHRTWLMIHDAGALGLRAIYDRAGLPTRLFAAFRAGVDTWHSMEFDGGLRDRERFQERMLQRFLTRPQSAGREDVDYLLERMDRIGRDGRSSADVA</sequence>
<proteinExistence type="predicted"/>
<evidence type="ECO:0000313" key="1">
    <source>
        <dbReference type="EMBL" id="ATQ43503.1"/>
    </source>
</evidence>
<name>A0A2D2AZR9_9CAUL</name>
<gene>
    <name evidence="1" type="ORF">CSW64_14340</name>
</gene>
<keyword evidence="2" id="KW-1185">Reference proteome</keyword>
<dbReference type="OrthoDB" id="9798569at2"/>
<reference evidence="1 2" key="1">
    <citation type="submission" date="2017-10" db="EMBL/GenBank/DDBJ databases">
        <title>Genome sequence of Caulobacter mirabilis FWC38.</title>
        <authorList>
            <person name="Fiebig A."/>
            <person name="Crosson S."/>
        </authorList>
    </citation>
    <scope>NUCLEOTIDE SEQUENCE [LARGE SCALE GENOMIC DNA]</scope>
    <source>
        <strain evidence="1 2">FWC 38</strain>
    </source>
</reference>
<accession>A0A2D2AZR9</accession>
<dbReference type="Proteomes" id="UP000228945">
    <property type="component" value="Chromosome"/>
</dbReference>
<dbReference type="AlphaFoldDB" id="A0A2D2AZR9"/>
<dbReference type="PIRSF" id="PIRSF035865">
    <property type="entry name" value="UCP035865"/>
    <property type="match status" value="1"/>
</dbReference>
<evidence type="ECO:0000313" key="2">
    <source>
        <dbReference type="Proteomes" id="UP000228945"/>
    </source>
</evidence>
<evidence type="ECO:0008006" key="3">
    <source>
        <dbReference type="Google" id="ProtNLM"/>
    </source>
</evidence>
<protein>
    <recommendedName>
        <fullName evidence="3">DUF2336 domain-containing protein</fullName>
    </recommendedName>
</protein>
<dbReference type="KEGG" id="cmb:CSW64_14340"/>
<organism evidence="1 2">
    <name type="scientific">Caulobacter mirabilis</name>
    <dbReference type="NCBI Taxonomy" id="69666"/>
    <lineage>
        <taxon>Bacteria</taxon>
        <taxon>Pseudomonadati</taxon>
        <taxon>Pseudomonadota</taxon>
        <taxon>Alphaproteobacteria</taxon>
        <taxon>Caulobacterales</taxon>
        <taxon>Caulobacteraceae</taxon>
        <taxon>Caulobacter</taxon>
    </lineage>
</organism>
<dbReference type="Pfam" id="PF10098">
    <property type="entry name" value="DUF2336"/>
    <property type="match status" value="1"/>
</dbReference>
<dbReference type="RefSeq" id="WP_099622753.1">
    <property type="nucleotide sequence ID" value="NZ_CP024201.1"/>
</dbReference>
<dbReference type="InterPro" id="IPR019285">
    <property type="entry name" value="DUF2336"/>
</dbReference>
<dbReference type="EMBL" id="CP024201">
    <property type="protein sequence ID" value="ATQ43503.1"/>
    <property type="molecule type" value="Genomic_DNA"/>
</dbReference>